<protein>
    <recommendedName>
        <fullName evidence="3">NERD domain-containing protein</fullName>
    </recommendedName>
</protein>
<organism evidence="1 2">
    <name type="scientific">Bacillus cereus (strain 03BB102)</name>
    <dbReference type="NCBI Taxonomy" id="572264"/>
    <lineage>
        <taxon>Bacteria</taxon>
        <taxon>Bacillati</taxon>
        <taxon>Bacillota</taxon>
        <taxon>Bacilli</taxon>
        <taxon>Bacillales</taxon>
        <taxon>Bacillaceae</taxon>
        <taxon>Bacillus</taxon>
        <taxon>Bacillus cereus group</taxon>
    </lineage>
</organism>
<dbReference type="EMBL" id="CP001407">
    <property type="protein sequence ID" value="ACO25971.1"/>
    <property type="molecule type" value="Genomic_DNA"/>
</dbReference>
<dbReference type="RefSeq" id="WP_000263638.1">
    <property type="nucleotide sequence ID" value="NC_012472.1"/>
</dbReference>
<sequence>MWECVQEIEQLLNRKKYNEALKIITSRIEQLIKEERQEEINTVIRKKMLFLNMSGDANQTSLFCEKLINFCMRKDLNLMDYAHQCQVLNKELDWYGERYKLIVSGLYSLDPYNALHVILNVFENINHQILGTKPTELERVYYGPYVYNMESEFESGISALNRMLGLWLSGCQRGAFTGKFKGDFSIEKSELDLQKQIAPIVRAVDYLEWICKEISLQQVALDENESEVTFTIQDIKEYYRYKLPYIRETSRMHSFFLREEKFSRKIKEIDYSRIVKVKDSGDDFKLIFTIDILLNQLKNSIEVAYKNNLLIIQDMYITNMDEIHITNKSITVYEAFIFYHCIRTFALIYFEATQYFIENVKKKPRAPFLALKRKDIYKYLHPILSKLLNRRVNEEQINEFISLFTFGNDNINDLYYKPLIVFRDNVILNPSIFIMNNFSKTFLNHMSVLDVNLAERGDTFELVVQKLFEDNGFNVYKEKYPFSYKYENKSISGDIDLIARKGDYLYVGQLKNRLEPLEPQDYRGADKKIKIGVKQSDKTLLYIQRNPEEFCKRIGIELQELKRITIKPFVLVSCFYGSGQIIEDIPIIDMSALTRFLDEGQIRVYPGDGEPFVYNLRTQGDVIPEEFNDFLIKPYFLESNIYGMQLATHHAFPIQDRKFVLRSKENWQENFNNSFLSTAVEHFFKNGVIRV</sequence>
<evidence type="ECO:0000313" key="1">
    <source>
        <dbReference type="EMBL" id="ACO25971.1"/>
    </source>
</evidence>
<gene>
    <name evidence="1" type="ordered locus">BCA_3280</name>
</gene>
<name>A0A158RG74_BACC3</name>
<dbReference type="InterPro" id="IPR011335">
    <property type="entry name" value="Restrct_endonuc-II-like"/>
</dbReference>
<proteinExistence type="predicted"/>
<dbReference type="AlphaFoldDB" id="A0A158RG74"/>
<dbReference type="Proteomes" id="UP000002210">
    <property type="component" value="Chromosome"/>
</dbReference>
<dbReference type="PATRIC" id="fig|572264.18.peg.3239"/>
<dbReference type="KEGG" id="bcx:BCA_3280"/>
<evidence type="ECO:0000313" key="2">
    <source>
        <dbReference type="Proteomes" id="UP000002210"/>
    </source>
</evidence>
<evidence type="ECO:0008006" key="3">
    <source>
        <dbReference type="Google" id="ProtNLM"/>
    </source>
</evidence>
<accession>A0A158RG74</accession>
<reference evidence="1 2" key="1">
    <citation type="submission" date="2009-02" db="EMBL/GenBank/DDBJ databases">
        <title>Genome sequence of Bacillus cereus 03BB102.</title>
        <authorList>
            <person name="Dodson R.J."/>
            <person name="Jackson P."/>
            <person name="Munk A.C."/>
            <person name="Brettin T."/>
            <person name="Bruce D."/>
            <person name="Detter C."/>
            <person name="Tapia R."/>
            <person name="Han C."/>
            <person name="Sutton G."/>
            <person name="Sims D."/>
        </authorList>
    </citation>
    <scope>NUCLEOTIDE SEQUENCE [LARGE SCALE GENOMIC DNA]</scope>
    <source>
        <strain evidence="1 2">03BB102</strain>
    </source>
</reference>
<dbReference type="SUPFAM" id="SSF52980">
    <property type="entry name" value="Restriction endonuclease-like"/>
    <property type="match status" value="1"/>
</dbReference>